<organism evidence="6 7">
    <name type="scientific">Paenibacillus catalpae</name>
    <dbReference type="NCBI Taxonomy" id="1045775"/>
    <lineage>
        <taxon>Bacteria</taxon>
        <taxon>Bacillati</taxon>
        <taxon>Bacillota</taxon>
        <taxon>Bacilli</taxon>
        <taxon>Bacillales</taxon>
        <taxon>Paenibacillaceae</taxon>
        <taxon>Paenibacillus</taxon>
    </lineage>
</organism>
<dbReference type="EMBL" id="FOMT01000002">
    <property type="protein sequence ID" value="SFE11240.1"/>
    <property type="molecule type" value="Genomic_DNA"/>
</dbReference>
<dbReference type="Pfam" id="PF00005">
    <property type="entry name" value="ABC_tran"/>
    <property type="match status" value="1"/>
</dbReference>
<accession>A0A1I1Y0F2</accession>
<dbReference type="PANTHER" id="PTHR43335:SF8">
    <property type="entry name" value="ABC TRANSPORTER, ATP-BINDING PROTEIN"/>
    <property type="match status" value="1"/>
</dbReference>
<evidence type="ECO:0000256" key="2">
    <source>
        <dbReference type="ARBA" id="ARBA00022448"/>
    </source>
</evidence>
<protein>
    <submittedName>
        <fullName evidence="6">ABC-2 type transport system ATP-binding protein</fullName>
    </submittedName>
</protein>
<dbReference type="STRING" id="1045775.SAMN05216378_2362"/>
<dbReference type="GO" id="GO:0005524">
    <property type="term" value="F:ATP binding"/>
    <property type="evidence" value="ECO:0007669"/>
    <property type="project" value="UniProtKB-KW"/>
</dbReference>
<dbReference type="InterPro" id="IPR017871">
    <property type="entry name" value="ABC_transporter-like_CS"/>
</dbReference>
<dbReference type="InterPro" id="IPR003439">
    <property type="entry name" value="ABC_transporter-like_ATP-bd"/>
</dbReference>
<dbReference type="InterPro" id="IPR027417">
    <property type="entry name" value="P-loop_NTPase"/>
</dbReference>
<keyword evidence="2" id="KW-0813">Transport</keyword>
<evidence type="ECO:0000313" key="6">
    <source>
        <dbReference type="EMBL" id="SFE11240.1"/>
    </source>
</evidence>
<evidence type="ECO:0000313" key="7">
    <source>
        <dbReference type="Proteomes" id="UP000198855"/>
    </source>
</evidence>
<dbReference type="PROSITE" id="PS00211">
    <property type="entry name" value="ABC_TRANSPORTER_1"/>
    <property type="match status" value="1"/>
</dbReference>
<comment type="similarity">
    <text evidence="1">Belongs to the ABC transporter superfamily.</text>
</comment>
<proteinExistence type="inferred from homology"/>
<dbReference type="AlphaFoldDB" id="A0A1I1Y0F2"/>
<dbReference type="Proteomes" id="UP000198855">
    <property type="component" value="Unassembled WGS sequence"/>
</dbReference>
<dbReference type="Gene3D" id="3.40.50.300">
    <property type="entry name" value="P-loop containing nucleotide triphosphate hydrolases"/>
    <property type="match status" value="1"/>
</dbReference>
<dbReference type="SMART" id="SM00382">
    <property type="entry name" value="AAA"/>
    <property type="match status" value="1"/>
</dbReference>
<sequence length="310" mass="34905">MNAIIQTYGLTREVKGRTIVSNVNLNLKRGEIYGLLGPNGAGKTTIMKMLTGLILPTSGEITLFGKKLAEDSKESLKRVGSIIEYPLFLEHLTAMENLKIHCEYLGFYDEMAIRQALDLVQLKGIEGKKVKEFSLGMKQRLGIARAAITKPELIVLDEPTNGLDPIGIKDMRDLVQTLNKEYGITFLLSSHILAEIEQMADRIGVIQQGKLVDEFTLSDIRQRRTEYLELVTPDVRRAAVLLEQELQIFNIKIVQDNRIRIYDANVSAGQISRLLVSRDIELEEIQKNTSTLEDYFYNQIQGGAKHAKAD</sequence>
<feature type="domain" description="ABC transporter" evidence="5">
    <location>
        <begin position="5"/>
        <end position="233"/>
    </location>
</feature>
<dbReference type="CDD" id="cd03268">
    <property type="entry name" value="ABC_BcrA_bacitracin_resist"/>
    <property type="match status" value="1"/>
</dbReference>
<dbReference type="SUPFAM" id="SSF52540">
    <property type="entry name" value="P-loop containing nucleoside triphosphate hydrolases"/>
    <property type="match status" value="1"/>
</dbReference>
<dbReference type="GO" id="GO:0016887">
    <property type="term" value="F:ATP hydrolysis activity"/>
    <property type="evidence" value="ECO:0007669"/>
    <property type="project" value="InterPro"/>
</dbReference>
<dbReference type="PROSITE" id="PS50893">
    <property type="entry name" value="ABC_TRANSPORTER_2"/>
    <property type="match status" value="1"/>
</dbReference>
<evidence type="ECO:0000259" key="5">
    <source>
        <dbReference type="PROSITE" id="PS50893"/>
    </source>
</evidence>
<gene>
    <name evidence="6" type="ORF">SAMN05216378_2362</name>
</gene>
<dbReference type="InterPro" id="IPR003593">
    <property type="entry name" value="AAA+_ATPase"/>
</dbReference>
<keyword evidence="4 6" id="KW-0067">ATP-binding</keyword>
<keyword evidence="7" id="KW-1185">Reference proteome</keyword>
<reference evidence="7" key="1">
    <citation type="submission" date="2016-10" db="EMBL/GenBank/DDBJ databases">
        <authorList>
            <person name="Varghese N."/>
            <person name="Submissions S."/>
        </authorList>
    </citation>
    <scope>NUCLEOTIDE SEQUENCE [LARGE SCALE GENOMIC DNA]</scope>
    <source>
        <strain evidence="7">CGMCC 1.10784</strain>
    </source>
</reference>
<keyword evidence="3" id="KW-0547">Nucleotide-binding</keyword>
<name>A0A1I1Y0F2_9BACL</name>
<dbReference type="RefSeq" id="WP_091184915.1">
    <property type="nucleotide sequence ID" value="NZ_FOMT01000002.1"/>
</dbReference>
<dbReference type="OrthoDB" id="9804819at2"/>
<dbReference type="PANTHER" id="PTHR43335">
    <property type="entry name" value="ABC TRANSPORTER, ATP-BINDING PROTEIN"/>
    <property type="match status" value="1"/>
</dbReference>
<evidence type="ECO:0000256" key="1">
    <source>
        <dbReference type="ARBA" id="ARBA00005417"/>
    </source>
</evidence>
<evidence type="ECO:0000256" key="3">
    <source>
        <dbReference type="ARBA" id="ARBA00022741"/>
    </source>
</evidence>
<evidence type="ECO:0000256" key="4">
    <source>
        <dbReference type="ARBA" id="ARBA00022840"/>
    </source>
</evidence>